<evidence type="ECO:0000313" key="2">
    <source>
        <dbReference type="Proteomes" id="UP000288972"/>
    </source>
</evidence>
<name>A0AAE5WWB4_9BRAD</name>
<dbReference type="EMBL" id="CP030053">
    <property type="protein sequence ID" value="QAU44193.1"/>
    <property type="molecule type" value="Genomic_DNA"/>
</dbReference>
<dbReference type="RefSeq" id="WP_128948984.1">
    <property type="nucleotide sequence ID" value="NZ_CP030053.1"/>
</dbReference>
<dbReference type="AlphaFoldDB" id="A0AAE5WWB4"/>
<protein>
    <recommendedName>
        <fullName evidence="3">DUF4238 domain-containing protein</fullName>
    </recommendedName>
</protein>
<reference evidence="1 2" key="1">
    <citation type="submission" date="2018-06" db="EMBL/GenBank/DDBJ databases">
        <title>Comparative genomics of rhizobia nodulating Arachis hypogaea in China.</title>
        <authorList>
            <person name="Li Y."/>
        </authorList>
    </citation>
    <scope>NUCLEOTIDE SEQUENCE [LARGE SCALE GENOMIC DNA]</scope>
    <source>
        <strain evidence="1 2">CCBAU 51670</strain>
    </source>
</reference>
<sequence length="297" mass="34297">MSDGKPRDHHFVPVFYLRQWHNGNKKLFEHKRVYDGRIAQKEVSATATGFQRDLYAFPTLGSAGYDQYLENRFFKLVDDEGAIALHRLLERDPNPWTPEHRSGWSRFLLSVRLRHPDAMNELKAAIPTAWNRGSAASQAGYERLRKPDDPGTFEEFIARRDPHVMDKVSVNMIMRAIENVEIGTHINGMHWRVFEVKGSRHDLITSDRPVHYYCLREEHGFISLPIAPRKLFVAANSPRVLNDLLHVNPTRVVSEVNKRIAAQARRYVYTQSREANAKLIEKYFGIALEPSPLFPSL</sequence>
<dbReference type="Proteomes" id="UP000288972">
    <property type="component" value="Chromosome"/>
</dbReference>
<dbReference type="InterPro" id="IPR025332">
    <property type="entry name" value="DUF4238"/>
</dbReference>
<evidence type="ECO:0008006" key="3">
    <source>
        <dbReference type="Google" id="ProtNLM"/>
    </source>
</evidence>
<accession>A0AAE5WWB4</accession>
<organism evidence="1 2">
    <name type="scientific">Bradyrhizobium guangzhouense</name>
    <dbReference type="NCBI Taxonomy" id="1325095"/>
    <lineage>
        <taxon>Bacteria</taxon>
        <taxon>Pseudomonadati</taxon>
        <taxon>Pseudomonadota</taxon>
        <taxon>Alphaproteobacteria</taxon>
        <taxon>Hyphomicrobiales</taxon>
        <taxon>Nitrobacteraceae</taxon>
        <taxon>Bradyrhizobium</taxon>
    </lineage>
</organism>
<dbReference type="Pfam" id="PF14022">
    <property type="entry name" value="DUF4238"/>
    <property type="match status" value="1"/>
</dbReference>
<evidence type="ECO:0000313" key="1">
    <source>
        <dbReference type="EMBL" id="QAU44193.1"/>
    </source>
</evidence>
<dbReference type="KEGG" id="bgz:XH91_01690"/>
<proteinExistence type="predicted"/>
<gene>
    <name evidence="1" type="ORF">XH91_01690</name>
</gene>